<proteinExistence type="predicted"/>
<reference evidence="1 2" key="1">
    <citation type="submission" date="2017-07" db="EMBL/GenBank/DDBJ databases">
        <title>Leptospira spp. isolated from tropical soils.</title>
        <authorList>
            <person name="Thibeaux R."/>
            <person name="Iraola G."/>
            <person name="Ferres I."/>
            <person name="Bierque E."/>
            <person name="Girault D."/>
            <person name="Soupe-Gilbert M.-E."/>
            <person name="Picardeau M."/>
            <person name="Goarant C."/>
        </authorList>
    </citation>
    <scope>NUCLEOTIDE SEQUENCE [LARGE SCALE GENOMIC DNA]</scope>
    <source>
        <strain evidence="1 2">FH2-C-A2</strain>
    </source>
</reference>
<accession>A0A2M9ZEM4</accession>
<dbReference type="EMBL" id="NPDT01000001">
    <property type="protein sequence ID" value="PJZ66812.1"/>
    <property type="molecule type" value="Genomic_DNA"/>
</dbReference>
<evidence type="ECO:0000313" key="1">
    <source>
        <dbReference type="EMBL" id="PJZ66812.1"/>
    </source>
</evidence>
<organism evidence="1 2">
    <name type="scientific">Leptospira wolffii</name>
    <dbReference type="NCBI Taxonomy" id="409998"/>
    <lineage>
        <taxon>Bacteria</taxon>
        <taxon>Pseudomonadati</taxon>
        <taxon>Spirochaetota</taxon>
        <taxon>Spirochaetia</taxon>
        <taxon>Leptospirales</taxon>
        <taxon>Leptospiraceae</taxon>
        <taxon>Leptospira</taxon>
    </lineage>
</organism>
<evidence type="ECO:0000313" key="2">
    <source>
        <dbReference type="Proteomes" id="UP000231912"/>
    </source>
</evidence>
<sequence>MDFMIFKLLNSRKAEVFFIICLLHLFESGVNCKRGEDLVNVLIHFQSGFQGEDLEIYVNGKSISQKDSLVSSPILGFAGSDSVQIHSGISLFEVYTGKRKVLSKIINVEPNIHLGIYVDKNNRFYLNSSKESFIYY</sequence>
<protein>
    <recommendedName>
        <fullName evidence="3">DUF4397 domain-containing protein</fullName>
    </recommendedName>
</protein>
<comment type="caution">
    <text evidence="1">The sequence shown here is derived from an EMBL/GenBank/DDBJ whole genome shotgun (WGS) entry which is preliminary data.</text>
</comment>
<evidence type="ECO:0008006" key="3">
    <source>
        <dbReference type="Google" id="ProtNLM"/>
    </source>
</evidence>
<dbReference type="AlphaFoldDB" id="A0A2M9ZEM4"/>
<name>A0A2M9ZEM4_9LEPT</name>
<gene>
    <name evidence="1" type="ORF">CH371_01545</name>
</gene>
<dbReference type="Proteomes" id="UP000231912">
    <property type="component" value="Unassembled WGS sequence"/>
</dbReference>